<evidence type="ECO:0000313" key="2">
    <source>
        <dbReference type="Proteomes" id="UP001283361"/>
    </source>
</evidence>
<evidence type="ECO:0000313" key="1">
    <source>
        <dbReference type="EMBL" id="KAK3752769.1"/>
    </source>
</evidence>
<protein>
    <submittedName>
        <fullName evidence="1">Uncharacterized protein</fullName>
    </submittedName>
</protein>
<organism evidence="1 2">
    <name type="scientific">Elysia crispata</name>
    <name type="common">lettuce slug</name>
    <dbReference type="NCBI Taxonomy" id="231223"/>
    <lineage>
        <taxon>Eukaryota</taxon>
        <taxon>Metazoa</taxon>
        <taxon>Spiralia</taxon>
        <taxon>Lophotrochozoa</taxon>
        <taxon>Mollusca</taxon>
        <taxon>Gastropoda</taxon>
        <taxon>Heterobranchia</taxon>
        <taxon>Euthyneura</taxon>
        <taxon>Panpulmonata</taxon>
        <taxon>Sacoglossa</taxon>
        <taxon>Placobranchoidea</taxon>
        <taxon>Plakobranchidae</taxon>
        <taxon>Elysia</taxon>
    </lineage>
</organism>
<comment type="caution">
    <text evidence="1">The sequence shown here is derived from an EMBL/GenBank/DDBJ whole genome shotgun (WGS) entry which is preliminary data.</text>
</comment>
<gene>
    <name evidence="1" type="ORF">RRG08_047541</name>
</gene>
<dbReference type="AlphaFoldDB" id="A0AAE0YP41"/>
<name>A0AAE0YP41_9GAST</name>
<accession>A0AAE0YP41</accession>
<sequence length="91" mass="10415">MSQEILDISTSVVRLDLAPRYKHGTLYQMAVKVPPKKTVKYVVKSLRLLERQESKYRCEVQSNITRRVVKGVMYVESLWAGCVSEPARACV</sequence>
<proteinExistence type="predicted"/>
<dbReference type="Proteomes" id="UP001283361">
    <property type="component" value="Unassembled WGS sequence"/>
</dbReference>
<dbReference type="EMBL" id="JAWDGP010005741">
    <property type="protein sequence ID" value="KAK3752769.1"/>
    <property type="molecule type" value="Genomic_DNA"/>
</dbReference>
<keyword evidence="2" id="KW-1185">Reference proteome</keyword>
<reference evidence="1" key="1">
    <citation type="journal article" date="2023" name="G3 (Bethesda)">
        <title>A reference genome for the long-term kleptoplast-retaining sea slug Elysia crispata morphotype clarki.</title>
        <authorList>
            <person name="Eastman K.E."/>
            <person name="Pendleton A.L."/>
            <person name="Shaikh M.A."/>
            <person name="Suttiyut T."/>
            <person name="Ogas R."/>
            <person name="Tomko P."/>
            <person name="Gavelis G."/>
            <person name="Widhalm J.R."/>
            <person name="Wisecaver J.H."/>
        </authorList>
    </citation>
    <scope>NUCLEOTIDE SEQUENCE</scope>
    <source>
        <strain evidence="1">ECLA1</strain>
    </source>
</reference>